<feature type="non-terminal residue" evidence="1">
    <location>
        <position position="57"/>
    </location>
</feature>
<reference evidence="1" key="1">
    <citation type="submission" date="2023-03" db="EMBL/GenBank/DDBJ databases">
        <title>Massive genome expansion in bonnet fungi (Mycena s.s.) driven by repeated elements and novel gene families across ecological guilds.</title>
        <authorList>
            <consortium name="Lawrence Berkeley National Laboratory"/>
            <person name="Harder C.B."/>
            <person name="Miyauchi S."/>
            <person name="Viragh M."/>
            <person name="Kuo A."/>
            <person name="Thoen E."/>
            <person name="Andreopoulos B."/>
            <person name="Lu D."/>
            <person name="Skrede I."/>
            <person name="Drula E."/>
            <person name="Henrissat B."/>
            <person name="Morin E."/>
            <person name="Kohler A."/>
            <person name="Barry K."/>
            <person name="LaButti K."/>
            <person name="Morin E."/>
            <person name="Salamov A."/>
            <person name="Lipzen A."/>
            <person name="Mereny Z."/>
            <person name="Hegedus B."/>
            <person name="Baldrian P."/>
            <person name="Stursova M."/>
            <person name="Weitz H."/>
            <person name="Taylor A."/>
            <person name="Grigoriev I.V."/>
            <person name="Nagy L.G."/>
            <person name="Martin F."/>
            <person name="Kauserud H."/>
        </authorList>
    </citation>
    <scope>NUCLEOTIDE SEQUENCE</scope>
    <source>
        <strain evidence="1">CBHHK182m</strain>
    </source>
</reference>
<feature type="non-terminal residue" evidence="1">
    <location>
        <position position="1"/>
    </location>
</feature>
<name>A0AAD7MHE1_9AGAR</name>
<dbReference type="AlphaFoldDB" id="A0AAD7MHE1"/>
<protein>
    <submittedName>
        <fullName evidence="1">Uncharacterized protein</fullName>
    </submittedName>
</protein>
<dbReference type="Proteomes" id="UP001215598">
    <property type="component" value="Unassembled WGS sequence"/>
</dbReference>
<gene>
    <name evidence="1" type="ORF">B0H16DRAFT_1258273</name>
</gene>
<evidence type="ECO:0000313" key="1">
    <source>
        <dbReference type="EMBL" id="KAJ7717592.1"/>
    </source>
</evidence>
<evidence type="ECO:0000313" key="2">
    <source>
        <dbReference type="Proteomes" id="UP001215598"/>
    </source>
</evidence>
<sequence length="57" mass="6244">WLGHRCAAELGECRDMDFGGTFFMIGVKEGGSEVIHIDWNDNLHKFALIFTAGDASG</sequence>
<comment type="caution">
    <text evidence="1">The sequence shown here is derived from an EMBL/GenBank/DDBJ whole genome shotgun (WGS) entry which is preliminary data.</text>
</comment>
<organism evidence="1 2">
    <name type="scientific">Mycena metata</name>
    <dbReference type="NCBI Taxonomy" id="1033252"/>
    <lineage>
        <taxon>Eukaryota</taxon>
        <taxon>Fungi</taxon>
        <taxon>Dikarya</taxon>
        <taxon>Basidiomycota</taxon>
        <taxon>Agaricomycotina</taxon>
        <taxon>Agaricomycetes</taxon>
        <taxon>Agaricomycetidae</taxon>
        <taxon>Agaricales</taxon>
        <taxon>Marasmiineae</taxon>
        <taxon>Mycenaceae</taxon>
        <taxon>Mycena</taxon>
    </lineage>
</organism>
<keyword evidence="2" id="KW-1185">Reference proteome</keyword>
<accession>A0AAD7MHE1</accession>
<dbReference type="EMBL" id="JARKIB010000275">
    <property type="protein sequence ID" value="KAJ7717592.1"/>
    <property type="molecule type" value="Genomic_DNA"/>
</dbReference>
<proteinExistence type="predicted"/>